<evidence type="ECO:0000313" key="2">
    <source>
        <dbReference type="Proteomes" id="UP000689195"/>
    </source>
</evidence>
<comment type="caution">
    <text evidence="1">The sequence shown here is derived from an EMBL/GenBank/DDBJ whole genome shotgun (WGS) entry which is preliminary data.</text>
</comment>
<gene>
    <name evidence="1" type="ORF">PPENT_87.1.T0850145</name>
</gene>
<sequence length="207" mass="24324">MGNTCQFSKIDKQHQRIRLIGVECQQFPNKQTLLENYSYNIQDNIDNFEEEFYNKDFEFDIHNEKVYEHEQSNKNVQDDKPILLNSLVILEEKQTRTQFGSYNQMASEAFVNCIKQRLSIGNQKIDRFRENVQQQTHLNSIQRLSHTYGRTQFKVTDNDSVTQNSSRICKSTRGSKSTFQSSFSLNQKSNIKQISSKQVCNIKIVYL</sequence>
<dbReference type="EMBL" id="CAJJDO010000085">
    <property type="protein sequence ID" value="CAD8185550.1"/>
    <property type="molecule type" value="Genomic_DNA"/>
</dbReference>
<dbReference type="OrthoDB" id="305745at2759"/>
<protein>
    <submittedName>
        <fullName evidence="1">Uncharacterized protein</fullName>
    </submittedName>
</protein>
<dbReference type="Proteomes" id="UP000689195">
    <property type="component" value="Unassembled WGS sequence"/>
</dbReference>
<organism evidence="1 2">
    <name type="scientific">Paramecium pentaurelia</name>
    <dbReference type="NCBI Taxonomy" id="43138"/>
    <lineage>
        <taxon>Eukaryota</taxon>
        <taxon>Sar</taxon>
        <taxon>Alveolata</taxon>
        <taxon>Ciliophora</taxon>
        <taxon>Intramacronucleata</taxon>
        <taxon>Oligohymenophorea</taxon>
        <taxon>Peniculida</taxon>
        <taxon>Parameciidae</taxon>
        <taxon>Paramecium</taxon>
    </lineage>
</organism>
<keyword evidence="2" id="KW-1185">Reference proteome</keyword>
<reference evidence="1" key="1">
    <citation type="submission" date="2021-01" db="EMBL/GenBank/DDBJ databases">
        <authorList>
            <consortium name="Genoscope - CEA"/>
            <person name="William W."/>
        </authorList>
    </citation>
    <scope>NUCLEOTIDE SEQUENCE</scope>
</reference>
<evidence type="ECO:0000313" key="1">
    <source>
        <dbReference type="EMBL" id="CAD8185550.1"/>
    </source>
</evidence>
<proteinExistence type="predicted"/>
<name>A0A8S1W8G8_9CILI</name>
<dbReference type="AlphaFoldDB" id="A0A8S1W8G8"/>
<accession>A0A8S1W8G8</accession>